<reference evidence="3 5" key="1">
    <citation type="journal article" date="2020" name="Stud. Mycol.">
        <title>101 Dothideomycetes genomes: a test case for predicting lifestyles and emergence of pathogens.</title>
        <authorList>
            <person name="Haridas S."/>
            <person name="Albert R."/>
            <person name="Binder M."/>
            <person name="Bloem J."/>
            <person name="Labutti K."/>
            <person name="Salamov A."/>
            <person name="Andreopoulos B."/>
            <person name="Baker S."/>
            <person name="Barry K."/>
            <person name="Bills G."/>
            <person name="Bluhm B."/>
            <person name="Cannon C."/>
            <person name="Castanera R."/>
            <person name="Culley D."/>
            <person name="Daum C."/>
            <person name="Ezra D."/>
            <person name="Gonzalez J."/>
            <person name="Henrissat B."/>
            <person name="Kuo A."/>
            <person name="Liang C."/>
            <person name="Lipzen A."/>
            <person name="Lutzoni F."/>
            <person name="Magnuson J."/>
            <person name="Mondo S."/>
            <person name="Nolan M."/>
            <person name="Ohm R."/>
            <person name="Pangilinan J."/>
            <person name="Park H.-J."/>
            <person name="Ramirez L."/>
            <person name="Alfaro M."/>
            <person name="Sun H."/>
            <person name="Tritt A."/>
            <person name="Yoshinaga Y."/>
            <person name="Zwiers L.-H."/>
            <person name="Turgeon B."/>
            <person name="Goodwin S."/>
            <person name="Spatafora J."/>
            <person name="Crous P."/>
            <person name="Grigoriev I."/>
        </authorList>
    </citation>
    <scope>NUCLEOTIDE SEQUENCE</scope>
    <source>
        <strain evidence="3 5">CBS 304.34</strain>
    </source>
</reference>
<reference evidence="5" key="2">
    <citation type="submission" date="2020-04" db="EMBL/GenBank/DDBJ databases">
        <authorList>
            <consortium name="NCBI Genome Project"/>
        </authorList>
    </citation>
    <scope>NUCLEOTIDE SEQUENCE</scope>
    <source>
        <strain evidence="5">CBS 304.34</strain>
    </source>
</reference>
<evidence type="ECO:0000313" key="5">
    <source>
        <dbReference type="RefSeq" id="XP_033569946.1"/>
    </source>
</evidence>
<reference evidence="5" key="3">
    <citation type="submission" date="2025-04" db="UniProtKB">
        <authorList>
            <consortium name="RefSeq"/>
        </authorList>
    </citation>
    <scope>IDENTIFICATION</scope>
    <source>
        <strain evidence="5">CBS 304.34</strain>
    </source>
</reference>
<dbReference type="GeneID" id="54457076"/>
<dbReference type="Pfam" id="PF08242">
    <property type="entry name" value="Methyltransf_12"/>
    <property type="match status" value="1"/>
</dbReference>
<evidence type="ECO:0000256" key="1">
    <source>
        <dbReference type="ARBA" id="ARBA00022679"/>
    </source>
</evidence>
<sequence length="118" mass="13005">MRVLEVGAGTGSMTRLALKALKTKEDMELPESARLCRYSRYDFTDISPSLVGAAQEEFGSTHPKTHFSRLDLEQDPENQGFELGTYDIVIAGNVLHATADICKTLRHVRASLKPGGRL</sequence>
<dbReference type="PANTHER" id="PTHR45681">
    <property type="entry name" value="POLYKETIDE SYNTHASE 44-RELATED"/>
    <property type="match status" value="1"/>
</dbReference>
<gene>
    <name evidence="3 5" type="ORF">BDZ99DRAFT_400719</name>
</gene>
<keyword evidence="4" id="KW-1185">Reference proteome</keyword>
<organism evidence="3">
    <name type="scientific">Mytilinidion resinicola</name>
    <dbReference type="NCBI Taxonomy" id="574789"/>
    <lineage>
        <taxon>Eukaryota</taxon>
        <taxon>Fungi</taxon>
        <taxon>Dikarya</taxon>
        <taxon>Ascomycota</taxon>
        <taxon>Pezizomycotina</taxon>
        <taxon>Dothideomycetes</taxon>
        <taxon>Pleosporomycetidae</taxon>
        <taxon>Mytilinidiales</taxon>
        <taxon>Mytilinidiaceae</taxon>
        <taxon>Mytilinidion</taxon>
    </lineage>
</organism>
<feature type="non-terminal residue" evidence="3">
    <location>
        <position position="118"/>
    </location>
</feature>
<dbReference type="GO" id="GO:0016740">
    <property type="term" value="F:transferase activity"/>
    <property type="evidence" value="ECO:0007669"/>
    <property type="project" value="UniProtKB-KW"/>
</dbReference>
<dbReference type="Gene3D" id="3.40.50.150">
    <property type="entry name" value="Vaccinia Virus protein VP39"/>
    <property type="match status" value="1"/>
</dbReference>
<evidence type="ECO:0000313" key="3">
    <source>
        <dbReference type="EMBL" id="KAF2802982.1"/>
    </source>
</evidence>
<proteinExistence type="predicted"/>
<dbReference type="EMBL" id="MU003720">
    <property type="protein sequence ID" value="KAF2802982.1"/>
    <property type="molecule type" value="Genomic_DNA"/>
</dbReference>
<feature type="domain" description="Methyltransferase type 12" evidence="2">
    <location>
        <begin position="4"/>
        <end position="118"/>
    </location>
</feature>
<keyword evidence="1 3" id="KW-0808">Transferase</keyword>
<protein>
    <submittedName>
        <fullName evidence="3 5">C-methyl transferase</fullName>
    </submittedName>
</protein>
<dbReference type="CDD" id="cd02440">
    <property type="entry name" value="AdoMet_MTases"/>
    <property type="match status" value="1"/>
</dbReference>
<dbReference type="OrthoDB" id="329835at2759"/>
<dbReference type="RefSeq" id="XP_033569946.1">
    <property type="nucleotide sequence ID" value="XM_033716183.1"/>
</dbReference>
<dbReference type="AlphaFoldDB" id="A0A6A6Y2G9"/>
<evidence type="ECO:0000313" key="4">
    <source>
        <dbReference type="Proteomes" id="UP000504636"/>
    </source>
</evidence>
<dbReference type="InterPro" id="IPR050444">
    <property type="entry name" value="Polyketide_Synthase"/>
</dbReference>
<accession>A0A6A6Y2G9</accession>
<dbReference type="InterPro" id="IPR029063">
    <property type="entry name" value="SAM-dependent_MTases_sf"/>
</dbReference>
<evidence type="ECO:0000259" key="2">
    <source>
        <dbReference type="Pfam" id="PF08242"/>
    </source>
</evidence>
<dbReference type="InterPro" id="IPR013217">
    <property type="entry name" value="Methyltransf_12"/>
</dbReference>
<name>A0A6A6Y2G9_9PEZI</name>
<dbReference type="PANTHER" id="PTHR45681:SF6">
    <property type="entry name" value="POLYKETIDE SYNTHASE 37"/>
    <property type="match status" value="1"/>
</dbReference>
<dbReference type="SUPFAM" id="SSF53335">
    <property type="entry name" value="S-adenosyl-L-methionine-dependent methyltransferases"/>
    <property type="match status" value="1"/>
</dbReference>
<dbReference type="Proteomes" id="UP000504636">
    <property type="component" value="Unplaced"/>
</dbReference>